<sequence>MTLPRPRYLFVIAVACLAIVVAGVAPLVLGGSSAKDRIASDPEPTLFPDATVARVDALVEPESARSAALMQQWWKAHGSSTDDAAFEAWVAQVFPAPPADRQKEIAEVERLDRSRTPRGVAAASWLEVHGKKDVWKLLVHDQAEWLPAKQGEDRKAAEKAALKIAKTLADSLGAHFGVPAPYVLEPALRPDHKIVPGQTCPCSYPSRHASAAAASRTLLAYLQPHALGQLRWWEDEIDYSRLYMAGHVSSDLEGGALLGDLVGDYILVTRLGVPVADLRPGAGPAAGAPGA</sequence>
<reference evidence="1 2" key="1">
    <citation type="submission" date="2023-07" db="EMBL/GenBank/DDBJ databases">
        <title>Nocardioides sp. nov WY-20 isolated from soil.</title>
        <authorList>
            <person name="Liu B."/>
            <person name="Wan Y."/>
        </authorList>
    </citation>
    <scope>NUCLEOTIDE SEQUENCE [LARGE SCALE GENOMIC DNA]</scope>
    <source>
        <strain evidence="1 2">WY-20</strain>
    </source>
</reference>
<protein>
    <recommendedName>
        <fullName evidence="3">PAP2 superfamily protein</fullName>
    </recommendedName>
</protein>
<comment type="caution">
    <text evidence="1">The sequence shown here is derived from an EMBL/GenBank/DDBJ whole genome shotgun (WGS) entry which is preliminary data.</text>
</comment>
<gene>
    <name evidence="1" type="ORF">Q5722_11625</name>
</gene>
<dbReference type="RefSeq" id="WP_305028434.1">
    <property type="nucleotide sequence ID" value="NZ_JAUQTA010000002.1"/>
</dbReference>
<dbReference type="Proteomes" id="UP001233314">
    <property type="component" value="Unassembled WGS sequence"/>
</dbReference>
<dbReference type="CDD" id="cd01610">
    <property type="entry name" value="PAP2_like"/>
    <property type="match status" value="1"/>
</dbReference>
<evidence type="ECO:0008006" key="3">
    <source>
        <dbReference type="Google" id="ProtNLM"/>
    </source>
</evidence>
<dbReference type="EMBL" id="JAUQTA010000002">
    <property type="protein sequence ID" value="MDO7869015.1"/>
    <property type="molecule type" value="Genomic_DNA"/>
</dbReference>
<dbReference type="InterPro" id="IPR036938">
    <property type="entry name" value="PAP2/HPO_sf"/>
</dbReference>
<evidence type="ECO:0000313" key="1">
    <source>
        <dbReference type="EMBL" id="MDO7869015.1"/>
    </source>
</evidence>
<dbReference type="Gene3D" id="1.20.144.10">
    <property type="entry name" value="Phosphatidic acid phosphatase type 2/haloperoxidase"/>
    <property type="match status" value="1"/>
</dbReference>
<accession>A0ABT9B2E4</accession>
<proteinExistence type="predicted"/>
<evidence type="ECO:0000313" key="2">
    <source>
        <dbReference type="Proteomes" id="UP001233314"/>
    </source>
</evidence>
<name>A0ABT9B2E4_9ACTN</name>
<keyword evidence="2" id="KW-1185">Reference proteome</keyword>
<dbReference type="SUPFAM" id="SSF48317">
    <property type="entry name" value="Acid phosphatase/Vanadium-dependent haloperoxidase"/>
    <property type="match status" value="1"/>
</dbReference>
<organism evidence="1 2">
    <name type="scientific">Nocardioides jiangxiensis</name>
    <dbReference type="NCBI Taxonomy" id="3064524"/>
    <lineage>
        <taxon>Bacteria</taxon>
        <taxon>Bacillati</taxon>
        <taxon>Actinomycetota</taxon>
        <taxon>Actinomycetes</taxon>
        <taxon>Propionibacteriales</taxon>
        <taxon>Nocardioidaceae</taxon>
        <taxon>Nocardioides</taxon>
    </lineage>
</organism>